<dbReference type="AlphaFoldDB" id="A0A6J4L6V2"/>
<proteinExistence type="predicted"/>
<feature type="compositionally biased region" description="Basic and acidic residues" evidence="1">
    <location>
        <begin position="42"/>
        <end position="66"/>
    </location>
</feature>
<feature type="non-terminal residue" evidence="2">
    <location>
        <position position="257"/>
    </location>
</feature>
<organism evidence="2">
    <name type="scientific">uncultured Gemmatimonadota bacterium</name>
    <dbReference type="NCBI Taxonomy" id="203437"/>
    <lineage>
        <taxon>Bacteria</taxon>
        <taxon>Pseudomonadati</taxon>
        <taxon>Gemmatimonadota</taxon>
        <taxon>environmental samples</taxon>
    </lineage>
</organism>
<gene>
    <name evidence="2" type="ORF">AVDCRST_MAG68-2127</name>
</gene>
<protein>
    <submittedName>
        <fullName evidence="2">Uncharacterized protein</fullName>
    </submittedName>
</protein>
<feature type="non-terminal residue" evidence="2">
    <location>
        <position position="1"/>
    </location>
</feature>
<feature type="region of interest" description="Disordered" evidence="1">
    <location>
        <begin position="219"/>
        <end position="257"/>
    </location>
</feature>
<accession>A0A6J4L6V2</accession>
<sequence>GVDDPQDHGPQSPRRRPRDSGLESPEGAQRPEHRRRARRRLRPGDGEQRQGHPARPRPDRGRDRRPAYPSRARQPDPSPARGNCAAKPAARVLRDGRRQPARRRQLVGGRRSGQRRVPAPRLRGRLRRRRRHPARVRHRLPGPVAARPPRRVALNLRAAHRHTGRLRRHEPTGEGMAAGVPEPQLPECGRPVLQDADPSARELLDDAADVGDRLRLPVPRRHRGQDAARVVPPVLGRPGRQARSQGERHPVRHLVGM</sequence>
<feature type="region of interest" description="Disordered" evidence="1">
    <location>
        <begin position="1"/>
        <end position="121"/>
    </location>
</feature>
<reference evidence="2" key="1">
    <citation type="submission" date="2020-02" db="EMBL/GenBank/DDBJ databases">
        <authorList>
            <person name="Meier V. D."/>
        </authorList>
    </citation>
    <scope>NUCLEOTIDE SEQUENCE</scope>
    <source>
        <strain evidence="2">AVDCRST_MAG68</strain>
    </source>
</reference>
<feature type="compositionally biased region" description="Basic residues" evidence="1">
    <location>
        <begin position="32"/>
        <end position="41"/>
    </location>
</feature>
<name>A0A6J4L6V2_9BACT</name>
<evidence type="ECO:0000256" key="1">
    <source>
        <dbReference type="SAM" id="MobiDB-lite"/>
    </source>
</evidence>
<evidence type="ECO:0000313" key="2">
    <source>
        <dbReference type="EMBL" id="CAA9323951.1"/>
    </source>
</evidence>
<dbReference type="EMBL" id="CADCTW010000097">
    <property type="protein sequence ID" value="CAA9323951.1"/>
    <property type="molecule type" value="Genomic_DNA"/>
</dbReference>